<dbReference type="EMBL" id="CANHGI010000003">
    <property type="protein sequence ID" value="CAI5444912.1"/>
    <property type="molecule type" value="Genomic_DNA"/>
</dbReference>
<protein>
    <recommendedName>
        <fullName evidence="5">Chitin-binding type-2 domain-containing protein</fullName>
    </recommendedName>
</protein>
<gene>
    <name evidence="3" type="ORF">CAMP_LOCUS7549</name>
</gene>
<proteinExistence type="predicted"/>
<organism evidence="3 4">
    <name type="scientific">Caenorhabditis angaria</name>
    <dbReference type="NCBI Taxonomy" id="860376"/>
    <lineage>
        <taxon>Eukaryota</taxon>
        <taxon>Metazoa</taxon>
        <taxon>Ecdysozoa</taxon>
        <taxon>Nematoda</taxon>
        <taxon>Chromadorea</taxon>
        <taxon>Rhabditida</taxon>
        <taxon>Rhabditina</taxon>
        <taxon>Rhabditomorpha</taxon>
        <taxon>Rhabditoidea</taxon>
        <taxon>Rhabditidae</taxon>
        <taxon>Peloderinae</taxon>
        <taxon>Caenorhabditis</taxon>
    </lineage>
</organism>
<keyword evidence="2" id="KW-0732">Signal</keyword>
<evidence type="ECO:0000256" key="1">
    <source>
        <dbReference type="SAM" id="MobiDB-lite"/>
    </source>
</evidence>
<feature type="compositionally biased region" description="Pro residues" evidence="1">
    <location>
        <begin position="620"/>
        <end position="632"/>
    </location>
</feature>
<evidence type="ECO:0000313" key="4">
    <source>
        <dbReference type="Proteomes" id="UP001152747"/>
    </source>
</evidence>
<dbReference type="Proteomes" id="UP001152747">
    <property type="component" value="Unassembled WGS sequence"/>
</dbReference>
<evidence type="ECO:0008006" key="5">
    <source>
        <dbReference type="Google" id="ProtNLM"/>
    </source>
</evidence>
<dbReference type="SUPFAM" id="SSF57625">
    <property type="entry name" value="Invertebrate chitin-binding proteins"/>
    <property type="match status" value="1"/>
</dbReference>
<dbReference type="OrthoDB" id="5861391at2759"/>
<dbReference type="InterPro" id="IPR036508">
    <property type="entry name" value="Chitin-bd_dom_sf"/>
</dbReference>
<evidence type="ECO:0000256" key="2">
    <source>
        <dbReference type="SAM" id="SignalP"/>
    </source>
</evidence>
<feature type="chain" id="PRO_5040426919" description="Chitin-binding type-2 domain-containing protein" evidence="2">
    <location>
        <begin position="20"/>
        <end position="764"/>
    </location>
</feature>
<evidence type="ECO:0000313" key="3">
    <source>
        <dbReference type="EMBL" id="CAI5444912.1"/>
    </source>
</evidence>
<dbReference type="GO" id="GO:0008061">
    <property type="term" value="F:chitin binding"/>
    <property type="evidence" value="ECO:0007669"/>
    <property type="project" value="InterPro"/>
</dbReference>
<keyword evidence="4" id="KW-1185">Reference proteome</keyword>
<dbReference type="Pfam" id="PF17380">
    <property type="entry name" value="DUF5401"/>
    <property type="match status" value="3"/>
</dbReference>
<reference evidence="3" key="1">
    <citation type="submission" date="2022-11" db="EMBL/GenBank/DDBJ databases">
        <authorList>
            <person name="Kikuchi T."/>
        </authorList>
    </citation>
    <scope>NUCLEOTIDE SEQUENCE</scope>
    <source>
        <strain evidence="3">PS1010</strain>
    </source>
</reference>
<feature type="signal peptide" evidence="2">
    <location>
        <begin position="1"/>
        <end position="19"/>
    </location>
</feature>
<feature type="region of interest" description="Disordered" evidence="1">
    <location>
        <begin position="613"/>
        <end position="635"/>
    </location>
</feature>
<accession>A0A9P1IKJ1</accession>
<name>A0A9P1IKJ1_9PELO</name>
<comment type="caution">
    <text evidence="3">The sequence shown here is derived from an EMBL/GenBank/DDBJ whole genome shotgun (WGS) entry which is preliminary data.</text>
</comment>
<feature type="region of interest" description="Disordered" evidence="1">
    <location>
        <begin position="285"/>
        <end position="311"/>
    </location>
</feature>
<sequence length="764" mass="89384">MLIRKLLLLLLLMTKYSLADVIFTSERCNRVTFGLRTVNGDPGRYKQCGPSGRVWIVPCAPQMSFDPQDRVCKEDKFETRLVMRKYETHPKTIITTPAPFSTTPQPIPRTVTQANVEEFVFSTIRPKKPRIKTKKRRTSTTTTTTPIPQTTTELLTTTTSTTSTTTQPNIVIFSRPPKGGPAFSRPTHKPVTHPAKFVSPMQEPLKTTQHSETYAKPATLAPYQKMDRSHQNMLPEEPLNAVTVQPEYTVKYNGQSMTENEFLTHLLSMVKTQKMLAEKERAEKFEKMEQERLREEKEERERDQERRRQLEEMEKTRQLEIQRQAAIYAEQERMAAEREQEIARIRQEDRRREMEERKRKNEKVRQQLEIARKAKMEEERRRLVEEERVQREKALEEELRRRELEEERRREKQIAEMREIEEQRRRAAEEQARIEQMEKEKEIIRQMIEQQSQSQNQNQRNEENGAILQPVYRPEITEYQPPQLEMIRFTTTTTEAPWMLTTASTTVEEGAKVYQGCLVNGDCELKYNYDSFCQHPTNPSSYLQCAPLYGRHGRWTERHCPDTLQFVVSQGRCEKPEEPMDTIRRPPYDPDNRVVIPRLPSETEFIQWTGNRVIDSTPPQNRPIPRVYPPIPESEQPSIYSTIEEFPRDLLPTINTDNIHGSVISGQQQIQEQNYPAQPAAKTIDLSNIHPLFPRVQPDFLSRILPVLNLKLQDDPDHKNPNSIGKVVKPVLKQIALNQTEQFLDRLLADQLASQVEDLNKLRT</sequence>
<dbReference type="AlphaFoldDB" id="A0A9P1IKJ1"/>